<dbReference type="Pfam" id="PF07486">
    <property type="entry name" value="Hydrolase_2"/>
    <property type="match status" value="1"/>
</dbReference>
<feature type="domain" description="Cell wall hydrolase SleB" evidence="2">
    <location>
        <begin position="97"/>
        <end position="204"/>
    </location>
</feature>
<protein>
    <submittedName>
        <fullName evidence="3">Cell wall hydrolase</fullName>
    </submittedName>
</protein>
<reference evidence="3" key="1">
    <citation type="submission" date="2018-09" db="EMBL/GenBank/DDBJ databases">
        <title>Murine metabolic-syndrome-specific gut microbial biobank.</title>
        <authorList>
            <person name="Liu C."/>
        </authorList>
    </citation>
    <scope>NUCLEOTIDE SEQUENCE</scope>
    <source>
        <strain evidence="3">D42-62</strain>
    </source>
</reference>
<dbReference type="InterPro" id="IPR011105">
    <property type="entry name" value="Cell_wall_hydrolase_SleB"/>
</dbReference>
<feature type="signal peptide" evidence="1">
    <location>
        <begin position="1"/>
        <end position="26"/>
    </location>
</feature>
<evidence type="ECO:0000256" key="1">
    <source>
        <dbReference type="SAM" id="SignalP"/>
    </source>
</evidence>
<keyword evidence="3" id="KW-0378">Hydrolase</keyword>
<proteinExistence type="predicted"/>
<organism evidence="3 4">
    <name type="scientific">Parablautia muri</name>
    <dbReference type="NCBI Taxonomy" id="2320879"/>
    <lineage>
        <taxon>Bacteria</taxon>
        <taxon>Bacillati</taxon>
        <taxon>Bacillota</taxon>
        <taxon>Clostridia</taxon>
        <taxon>Lachnospirales</taxon>
        <taxon>Lachnospiraceae</taxon>
        <taxon>Parablautia</taxon>
    </lineage>
</organism>
<dbReference type="OrthoDB" id="9785345at2"/>
<feature type="chain" id="PRO_5040897479" evidence="1">
    <location>
        <begin position="27"/>
        <end position="207"/>
    </location>
</feature>
<dbReference type="AlphaFoldDB" id="A0A9X5BDT3"/>
<evidence type="ECO:0000313" key="3">
    <source>
        <dbReference type="EMBL" id="NBJ91956.1"/>
    </source>
</evidence>
<dbReference type="GO" id="GO:0016787">
    <property type="term" value="F:hydrolase activity"/>
    <property type="evidence" value="ECO:0007669"/>
    <property type="project" value="UniProtKB-KW"/>
</dbReference>
<sequence>MYKKFVTQLFLCNMLLIMSWFCVGGAQINKTAAAPAFQVAGSEIVKPKADRFFGRSKRAASGQRIVDYVVMEKEYKYDLKSADYEALLKIVQAEAGNEDLEGKMLVAGVVMNRVASDKFPDSVTEVVLQKEKGVYQFSPVGNGTYRNARASQETIEAVERVLKGEDITQGALYFAARKSADPEKMRWFDSSLVKLFAHGNHEFFING</sequence>
<comment type="caution">
    <text evidence="3">The sequence shown here is derived from an EMBL/GenBank/DDBJ whole genome shotgun (WGS) entry which is preliminary data.</text>
</comment>
<keyword evidence="1" id="KW-0732">Signal</keyword>
<name>A0A9X5BDT3_9FIRM</name>
<dbReference type="InterPro" id="IPR042047">
    <property type="entry name" value="SleB_dom1"/>
</dbReference>
<keyword evidence="4" id="KW-1185">Reference proteome</keyword>
<dbReference type="EMBL" id="QZDT01000005">
    <property type="protein sequence ID" value="NBJ91956.1"/>
    <property type="molecule type" value="Genomic_DNA"/>
</dbReference>
<dbReference type="Proteomes" id="UP001154420">
    <property type="component" value="Unassembled WGS sequence"/>
</dbReference>
<accession>A0A9X5BDT3</accession>
<evidence type="ECO:0000259" key="2">
    <source>
        <dbReference type="Pfam" id="PF07486"/>
    </source>
</evidence>
<dbReference type="Gene3D" id="1.10.10.2520">
    <property type="entry name" value="Cell wall hydrolase SleB, domain 1"/>
    <property type="match status" value="1"/>
</dbReference>
<evidence type="ECO:0000313" key="4">
    <source>
        <dbReference type="Proteomes" id="UP001154420"/>
    </source>
</evidence>
<gene>
    <name evidence="3" type="ORF">D5281_04965</name>
</gene>
<dbReference type="RefSeq" id="WP_160559035.1">
    <property type="nucleotide sequence ID" value="NZ_QZDT01000005.1"/>
</dbReference>